<keyword evidence="21" id="KW-0418">Kinase</keyword>
<dbReference type="PROSITE" id="PS00109">
    <property type="entry name" value="PROTEIN_KINASE_TYR"/>
    <property type="match status" value="1"/>
</dbReference>
<evidence type="ECO:0000256" key="12">
    <source>
        <dbReference type="PIRSR" id="PIRSR000615-2"/>
    </source>
</evidence>
<dbReference type="Pfam" id="PF01390">
    <property type="entry name" value="SEA"/>
    <property type="match status" value="1"/>
</dbReference>
<evidence type="ECO:0000259" key="19">
    <source>
        <dbReference type="PROSITE" id="PS50026"/>
    </source>
</evidence>
<feature type="domain" description="Ig-like" evidence="20">
    <location>
        <begin position="49"/>
        <end position="125"/>
    </location>
</feature>
<comment type="catalytic activity">
    <reaction evidence="10">
        <text>L-tyrosyl-[protein] + ATP = O-phospho-L-tyrosyl-[protein] + ADP + H(+)</text>
        <dbReference type="Rhea" id="RHEA:10596"/>
        <dbReference type="Rhea" id="RHEA-COMP:10136"/>
        <dbReference type="Rhea" id="RHEA-COMP:20101"/>
        <dbReference type="ChEBI" id="CHEBI:15378"/>
        <dbReference type="ChEBI" id="CHEBI:30616"/>
        <dbReference type="ChEBI" id="CHEBI:46858"/>
        <dbReference type="ChEBI" id="CHEBI:61978"/>
        <dbReference type="ChEBI" id="CHEBI:456216"/>
        <dbReference type="EC" id="2.7.10.1"/>
    </reaction>
</comment>
<dbReference type="InterPro" id="IPR050122">
    <property type="entry name" value="RTK"/>
</dbReference>
<dbReference type="GO" id="GO:0004714">
    <property type="term" value="F:transmembrane receptor protein tyrosine kinase activity"/>
    <property type="evidence" value="ECO:0007669"/>
    <property type="project" value="UniProtKB-EC"/>
</dbReference>
<keyword evidence="21" id="KW-0808">Transferase</keyword>
<keyword evidence="12 15" id="KW-0547">Nucleotide-binding</keyword>
<dbReference type="InterPro" id="IPR003598">
    <property type="entry name" value="Ig_sub2"/>
</dbReference>
<dbReference type="Proteomes" id="UP000225706">
    <property type="component" value="Unassembled WGS sequence"/>
</dbReference>
<dbReference type="PROSITE" id="PS50026">
    <property type="entry name" value="EGF_3"/>
    <property type="match status" value="1"/>
</dbReference>
<dbReference type="SMART" id="SM00409">
    <property type="entry name" value="IG"/>
    <property type="match status" value="1"/>
</dbReference>
<dbReference type="SMART" id="SM00408">
    <property type="entry name" value="IGc2"/>
    <property type="match status" value="1"/>
</dbReference>
<evidence type="ECO:0000256" key="3">
    <source>
        <dbReference type="ARBA" id="ARBA00022692"/>
    </source>
</evidence>
<feature type="domain" description="SEA" evidence="18">
    <location>
        <begin position="166"/>
        <end position="271"/>
    </location>
</feature>
<dbReference type="InterPro" id="IPR036179">
    <property type="entry name" value="Ig-like_dom_sf"/>
</dbReference>
<dbReference type="Gene3D" id="3.30.200.20">
    <property type="entry name" value="Phosphorylase Kinase, domain 1"/>
    <property type="match status" value="1"/>
</dbReference>
<dbReference type="InterPro" id="IPR017441">
    <property type="entry name" value="Protein_kinase_ATP_BS"/>
</dbReference>
<evidence type="ECO:0000256" key="6">
    <source>
        <dbReference type="ARBA" id="ARBA00023157"/>
    </source>
</evidence>
<dbReference type="InterPro" id="IPR013783">
    <property type="entry name" value="Ig-like_fold"/>
</dbReference>
<dbReference type="SUPFAM" id="SSF82671">
    <property type="entry name" value="SEA domain"/>
    <property type="match status" value="1"/>
</dbReference>
<proteinExistence type="predicted"/>
<dbReference type="GO" id="GO:0046872">
    <property type="term" value="F:metal ion binding"/>
    <property type="evidence" value="ECO:0007669"/>
    <property type="project" value="UniProtKB-KW"/>
</dbReference>
<keyword evidence="13" id="KW-0460">Magnesium</keyword>
<feature type="binding site" evidence="12">
    <location>
        <begin position="410"/>
        <end position="417"/>
    </location>
    <ligand>
        <name>ATP</name>
        <dbReference type="ChEBI" id="CHEBI:30616"/>
    </ligand>
</feature>
<evidence type="ECO:0000256" key="4">
    <source>
        <dbReference type="ARBA" id="ARBA00022989"/>
    </source>
</evidence>
<keyword evidence="7 21" id="KW-0675">Receptor</keyword>
<keyword evidence="5 16" id="KW-0472">Membrane</keyword>
<dbReference type="PANTHER" id="PTHR24416:SF617">
    <property type="entry name" value="RET ONCOGENE, ISOFORM A"/>
    <property type="match status" value="1"/>
</dbReference>
<evidence type="ECO:0000256" key="7">
    <source>
        <dbReference type="ARBA" id="ARBA00023170"/>
    </source>
</evidence>
<evidence type="ECO:0000256" key="11">
    <source>
        <dbReference type="PIRSR" id="PIRSR000615-1"/>
    </source>
</evidence>
<evidence type="ECO:0000259" key="17">
    <source>
        <dbReference type="PROSITE" id="PS50011"/>
    </source>
</evidence>
<dbReference type="CDD" id="cd00054">
    <property type="entry name" value="EGF_CA"/>
    <property type="match status" value="1"/>
</dbReference>
<keyword evidence="6 14" id="KW-1015">Disulfide bond</keyword>
<feature type="domain" description="EGF-like" evidence="19">
    <location>
        <begin position="127"/>
        <end position="161"/>
    </location>
</feature>
<name>A0A2B4R7M9_STYPI</name>
<evidence type="ECO:0000256" key="15">
    <source>
        <dbReference type="PROSITE-ProRule" id="PRU10141"/>
    </source>
</evidence>
<dbReference type="Pfam" id="PF13927">
    <property type="entry name" value="Ig_3"/>
    <property type="match status" value="1"/>
</dbReference>
<keyword evidence="4 16" id="KW-1133">Transmembrane helix</keyword>
<accession>A0A2B4R7M9</accession>
<gene>
    <name evidence="21" type="primary">Cad96Ca</name>
    <name evidence="21" type="ORF">AWC38_SpisGene23846</name>
</gene>
<evidence type="ECO:0000256" key="9">
    <source>
        <dbReference type="ARBA" id="ARBA00023319"/>
    </source>
</evidence>
<dbReference type="PROSITE" id="PS50024">
    <property type="entry name" value="SEA"/>
    <property type="match status" value="1"/>
</dbReference>
<comment type="caution">
    <text evidence="21">The sequence shown here is derived from an EMBL/GenBank/DDBJ whole genome shotgun (WGS) entry which is preliminary data.</text>
</comment>
<feature type="transmembrane region" description="Helical" evidence="16">
    <location>
        <begin position="291"/>
        <end position="313"/>
    </location>
</feature>
<evidence type="ECO:0000256" key="5">
    <source>
        <dbReference type="ARBA" id="ARBA00023136"/>
    </source>
</evidence>
<keyword evidence="22" id="KW-1185">Reference proteome</keyword>
<feature type="disulfide bond" evidence="14">
    <location>
        <begin position="151"/>
        <end position="160"/>
    </location>
</feature>
<feature type="disulfide bond" evidence="14">
    <location>
        <begin position="131"/>
        <end position="141"/>
    </location>
</feature>
<dbReference type="PROSITE" id="PS00107">
    <property type="entry name" value="PROTEIN_KINASE_ATP"/>
    <property type="match status" value="1"/>
</dbReference>
<evidence type="ECO:0000259" key="18">
    <source>
        <dbReference type="PROSITE" id="PS50024"/>
    </source>
</evidence>
<dbReference type="SUPFAM" id="SSF48726">
    <property type="entry name" value="Immunoglobulin"/>
    <property type="match status" value="2"/>
</dbReference>
<dbReference type="AlphaFoldDB" id="A0A2B4R7M9"/>
<keyword evidence="8" id="KW-0325">Glycoprotein</keyword>
<dbReference type="PROSITE" id="PS50835">
    <property type="entry name" value="IG_LIKE"/>
    <property type="match status" value="1"/>
</dbReference>
<keyword evidence="9" id="KW-0393">Immunoglobulin domain</keyword>
<dbReference type="Gene3D" id="1.10.510.10">
    <property type="entry name" value="Transferase(Phosphotransferase) domain 1"/>
    <property type="match status" value="1"/>
</dbReference>
<dbReference type="EMBL" id="LSMT01001504">
    <property type="protein sequence ID" value="PFX12232.1"/>
    <property type="molecule type" value="Genomic_DNA"/>
</dbReference>
<organism evidence="21 22">
    <name type="scientific">Stylophora pistillata</name>
    <name type="common">Smooth cauliflower coral</name>
    <dbReference type="NCBI Taxonomy" id="50429"/>
    <lineage>
        <taxon>Eukaryota</taxon>
        <taxon>Metazoa</taxon>
        <taxon>Cnidaria</taxon>
        <taxon>Anthozoa</taxon>
        <taxon>Hexacorallia</taxon>
        <taxon>Scleractinia</taxon>
        <taxon>Astrocoeniina</taxon>
        <taxon>Pocilloporidae</taxon>
        <taxon>Stylophora</taxon>
    </lineage>
</organism>
<dbReference type="PRINTS" id="PR00109">
    <property type="entry name" value="TYRKINASE"/>
</dbReference>
<dbReference type="InterPro" id="IPR001245">
    <property type="entry name" value="Ser-Thr/Tyr_kinase_cat_dom"/>
</dbReference>
<evidence type="ECO:0000259" key="20">
    <source>
        <dbReference type="PROSITE" id="PS50835"/>
    </source>
</evidence>
<dbReference type="InterPro" id="IPR020635">
    <property type="entry name" value="Tyr_kinase_cat_dom"/>
</dbReference>
<evidence type="ECO:0000313" key="22">
    <source>
        <dbReference type="Proteomes" id="UP000225706"/>
    </source>
</evidence>
<dbReference type="PANTHER" id="PTHR24416">
    <property type="entry name" value="TYROSINE-PROTEIN KINASE RECEPTOR"/>
    <property type="match status" value="1"/>
</dbReference>
<dbReference type="GO" id="GO:0005886">
    <property type="term" value="C:plasma membrane"/>
    <property type="evidence" value="ECO:0007669"/>
    <property type="project" value="TreeGrafter"/>
</dbReference>
<protein>
    <recommendedName>
        <fullName evidence="2">receptor protein-tyrosine kinase</fullName>
        <ecNumber evidence="2">2.7.10.1</ecNumber>
    </recommendedName>
</protein>
<dbReference type="OrthoDB" id="5998251at2759"/>
<dbReference type="PROSITE" id="PS00022">
    <property type="entry name" value="EGF_1"/>
    <property type="match status" value="1"/>
</dbReference>
<dbReference type="InterPro" id="IPR000719">
    <property type="entry name" value="Prot_kinase_dom"/>
</dbReference>
<evidence type="ECO:0000256" key="14">
    <source>
        <dbReference type="PROSITE-ProRule" id="PRU00076"/>
    </source>
</evidence>
<feature type="active site" description="Proton acceptor" evidence="11">
    <location>
        <position position="546"/>
    </location>
</feature>
<dbReference type="InterPro" id="IPR011009">
    <property type="entry name" value="Kinase-like_dom_sf"/>
</dbReference>
<comment type="subcellular location">
    <subcellularLocation>
        <location evidence="1">Membrane</location>
        <topology evidence="1">Single-pass membrane protein</topology>
    </subcellularLocation>
</comment>
<feature type="binding site" evidence="13">
    <location>
        <position position="551"/>
    </location>
    <ligand>
        <name>Mg(2+)</name>
        <dbReference type="ChEBI" id="CHEBI:18420"/>
    </ligand>
</feature>
<evidence type="ECO:0000256" key="1">
    <source>
        <dbReference type="ARBA" id="ARBA00004167"/>
    </source>
</evidence>
<dbReference type="InterPro" id="IPR008266">
    <property type="entry name" value="Tyr_kinase_AS"/>
</dbReference>
<feature type="binding site" evidence="12">
    <location>
        <position position="550"/>
    </location>
    <ligand>
        <name>ATP</name>
        <dbReference type="ChEBI" id="CHEBI:30616"/>
    </ligand>
</feature>
<dbReference type="SMART" id="SM00219">
    <property type="entry name" value="TyrKc"/>
    <property type="match status" value="1"/>
</dbReference>
<evidence type="ECO:0000256" key="10">
    <source>
        <dbReference type="ARBA" id="ARBA00051243"/>
    </source>
</evidence>
<evidence type="ECO:0000256" key="8">
    <source>
        <dbReference type="ARBA" id="ARBA00023180"/>
    </source>
</evidence>
<dbReference type="InterPro" id="IPR000742">
    <property type="entry name" value="EGF"/>
</dbReference>
<evidence type="ECO:0000313" key="21">
    <source>
        <dbReference type="EMBL" id="PFX12232.1"/>
    </source>
</evidence>
<keyword evidence="12 15" id="KW-0067">ATP-binding</keyword>
<dbReference type="InterPro" id="IPR000082">
    <property type="entry name" value="SEA_dom"/>
</dbReference>
<sequence length="625" mass="69998">MAPYGQSTVGTVLVVINIGRSQAGEYKCEASNDCGNSTETATIYVQYAPTITNISGGQTVNKGDVVSLFCMAEGNPAPTMTWTKVADNSPVNFPMIIRGSQDEGLYRCTAENGVGSPVTRDVSMTVHRNPCLEECTNGRNCREFGKYLCLCPKGKTGQNCKENDTMAAVIMISLKINNKKWREELTDLSDLYTQEFVEVIVDSVDEEFKGSGVREINVTRLREGSVIADISLTFGEPVGESEVESLLQETVNDGSLGTLKVDTFAVGATLPGFVTIPGPVPSEPTKVNKDVIYGSVIGVLGLILAVIAVFIAWKHHKRERDDRLNAGTRRSRTLRINEGFELERINGNLSTVAHHDPGHYMDLNEVRSLNGPATDPTRSYLEINEYAPLHPGTRSWEVERENVTIEKVIGKGAFGQVAQGKASNLRGREETITVAIKMLKGNARDLEKKDLLSELEIMKKLKPHPHVIKLLGCVTKSDPLLVLIEYVPYGDLRGYLRKSRHLEDNYFKDPDIKPQTSLTSQQLMKFSWQVADGMHYLSSKNIIHRDLAARNVLVGERERCKMEFWYCALRNLHDSYKIMQDCWQENPDDRPVFESLRDDLKKMENQHQRLINMQLYDNILYASVE</sequence>
<feature type="binding site" evidence="12 15">
    <location>
        <position position="437"/>
    </location>
    <ligand>
        <name>ATP</name>
        <dbReference type="ChEBI" id="CHEBI:30616"/>
    </ligand>
</feature>
<feature type="binding site" evidence="12">
    <location>
        <begin position="485"/>
        <end position="491"/>
    </location>
    <ligand>
        <name>ATP</name>
        <dbReference type="ChEBI" id="CHEBI:30616"/>
    </ligand>
</feature>
<keyword evidence="3 16" id="KW-0812">Transmembrane</keyword>
<dbReference type="PROSITE" id="PS50011">
    <property type="entry name" value="PROTEIN_KINASE_DOM"/>
    <property type="match status" value="1"/>
</dbReference>
<dbReference type="InterPro" id="IPR007110">
    <property type="entry name" value="Ig-like_dom"/>
</dbReference>
<dbReference type="InterPro" id="IPR003599">
    <property type="entry name" value="Ig_sub"/>
</dbReference>
<feature type="domain" description="Protein kinase" evidence="17">
    <location>
        <begin position="403"/>
        <end position="625"/>
    </location>
</feature>
<dbReference type="GO" id="GO:0007169">
    <property type="term" value="P:cell surface receptor protein tyrosine kinase signaling pathway"/>
    <property type="evidence" value="ECO:0007669"/>
    <property type="project" value="TreeGrafter"/>
</dbReference>
<dbReference type="InterPro" id="IPR036364">
    <property type="entry name" value="SEA_dom_sf"/>
</dbReference>
<keyword evidence="13" id="KW-0479">Metal-binding</keyword>
<reference evidence="22" key="1">
    <citation type="journal article" date="2017" name="bioRxiv">
        <title>Comparative analysis of the genomes of Stylophora pistillata and Acropora digitifera provides evidence for extensive differences between species of corals.</title>
        <authorList>
            <person name="Voolstra C.R."/>
            <person name="Li Y."/>
            <person name="Liew Y.J."/>
            <person name="Baumgarten S."/>
            <person name="Zoccola D."/>
            <person name="Flot J.-F."/>
            <person name="Tambutte S."/>
            <person name="Allemand D."/>
            <person name="Aranda M."/>
        </authorList>
    </citation>
    <scope>NUCLEOTIDE SEQUENCE [LARGE SCALE GENOMIC DNA]</scope>
</reference>
<evidence type="ECO:0000256" key="16">
    <source>
        <dbReference type="SAM" id="Phobius"/>
    </source>
</evidence>
<dbReference type="Gene3D" id="2.60.40.10">
    <property type="entry name" value="Immunoglobulins"/>
    <property type="match status" value="2"/>
</dbReference>
<comment type="caution">
    <text evidence="14">Lacks conserved residue(s) required for the propagation of feature annotation.</text>
</comment>
<dbReference type="EC" id="2.7.10.1" evidence="2"/>
<evidence type="ECO:0000256" key="13">
    <source>
        <dbReference type="PIRSR" id="PIRSR000615-3"/>
    </source>
</evidence>
<dbReference type="GO" id="GO:0005524">
    <property type="term" value="F:ATP binding"/>
    <property type="evidence" value="ECO:0007669"/>
    <property type="project" value="UniProtKB-UniRule"/>
</dbReference>
<dbReference type="SUPFAM" id="SSF56112">
    <property type="entry name" value="Protein kinase-like (PK-like)"/>
    <property type="match status" value="1"/>
</dbReference>
<dbReference type="Pfam" id="PF07714">
    <property type="entry name" value="PK_Tyr_Ser-Thr"/>
    <property type="match status" value="1"/>
</dbReference>
<dbReference type="PIRSF" id="PIRSF000615">
    <property type="entry name" value="TyrPK_CSF1-R"/>
    <property type="match status" value="1"/>
</dbReference>
<keyword evidence="14" id="KW-0245">EGF-like domain</keyword>
<dbReference type="GO" id="GO:0043235">
    <property type="term" value="C:receptor complex"/>
    <property type="evidence" value="ECO:0007669"/>
    <property type="project" value="TreeGrafter"/>
</dbReference>
<evidence type="ECO:0000256" key="2">
    <source>
        <dbReference type="ARBA" id="ARBA00011902"/>
    </source>
</evidence>